<keyword evidence="5 9" id="KW-0808">Transferase</keyword>
<dbReference type="Gene3D" id="1.20.120.1780">
    <property type="entry name" value="UbiA prenyltransferase"/>
    <property type="match status" value="1"/>
</dbReference>
<feature type="transmembrane region" description="Helical" evidence="9">
    <location>
        <begin position="200"/>
        <end position="220"/>
    </location>
</feature>
<keyword evidence="9" id="KW-0414">Isoprene biosynthesis</keyword>
<comment type="pathway">
    <text evidence="9">Cofactor biosynthesis; ubiquinone biosynthesis.</text>
</comment>
<dbReference type="EMBL" id="KF160087">
    <property type="protein sequence ID" value="AGU68089.1"/>
    <property type="molecule type" value="Genomic_DNA"/>
</dbReference>
<feature type="transmembrane region" description="Helical" evidence="9">
    <location>
        <begin position="96"/>
        <end position="119"/>
    </location>
</feature>
<feature type="transmembrane region" description="Helical" evidence="9">
    <location>
        <begin position="300"/>
        <end position="319"/>
    </location>
</feature>
<evidence type="ECO:0000256" key="3">
    <source>
        <dbReference type="ARBA" id="ARBA00005179"/>
    </source>
</evidence>
<organism evidence="10">
    <name type="scientific">Angomonas deanei</name>
    <dbReference type="NCBI Taxonomy" id="59799"/>
    <lineage>
        <taxon>Eukaryota</taxon>
        <taxon>Discoba</taxon>
        <taxon>Euglenozoa</taxon>
        <taxon>Kinetoplastea</taxon>
        <taxon>Metakinetoplastina</taxon>
        <taxon>Trypanosomatida</taxon>
        <taxon>Trypanosomatidae</taxon>
        <taxon>Strigomonadinae</taxon>
        <taxon>Angomonas</taxon>
    </lineage>
</organism>
<dbReference type="AlphaFoldDB" id="T1YUG4"/>
<dbReference type="InterPro" id="IPR039653">
    <property type="entry name" value="Prenyltransferase"/>
</dbReference>
<feature type="transmembrane region" description="Helical" evidence="9">
    <location>
        <begin position="232"/>
        <end position="253"/>
    </location>
</feature>
<dbReference type="InterPro" id="IPR030470">
    <property type="entry name" value="UbiA_prenylTrfase_CS"/>
</dbReference>
<keyword evidence="9" id="KW-0496">Mitochondrion</keyword>
<evidence type="ECO:0000256" key="1">
    <source>
        <dbReference type="ARBA" id="ARBA00001946"/>
    </source>
</evidence>
<dbReference type="PANTHER" id="PTHR11048">
    <property type="entry name" value="PRENYLTRANSFERASES"/>
    <property type="match status" value="1"/>
</dbReference>
<dbReference type="GO" id="GO:0005743">
    <property type="term" value="C:mitochondrial inner membrane"/>
    <property type="evidence" value="ECO:0007669"/>
    <property type="project" value="UniProtKB-SubCell"/>
</dbReference>
<reference evidence="10" key="1">
    <citation type="journal article" date="2013" name="PLoS ONE">
        <title>Biosynthesis of vitamins and cofactors in bacterium-harbouring trypanosomatids depends on the symbiotic association as revealed by genomic analyses.</title>
        <authorList>
            <person name="Klein C.C."/>
            <person name="Alves J.M."/>
            <person name="Serrano M.G."/>
            <person name="Buck G.A."/>
            <person name="Vasconcelos A.T."/>
            <person name="Sagot M.F."/>
            <person name="Teixeira M.M."/>
            <person name="Camargo E.P."/>
            <person name="Motta M.C."/>
        </authorList>
    </citation>
    <scope>NUCLEOTIDE SEQUENCE</scope>
    <source>
        <strain evidence="10">TCC036E</strain>
    </source>
</reference>
<feature type="transmembrane region" description="Helical" evidence="9">
    <location>
        <begin position="363"/>
        <end position="380"/>
    </location>
</feature>
<feature type="transmembrane region" description="Helical" evidence="9">
    <location>
        <begin position="325"/>
        <end position="342"/>
    </location>
</feature>
<evidence type="ECO:0000256" key="9">
    <source>
        <dbReference type="HAMAP-Rule" id="MF_03189"/>
    </source>
</evidence>
<protein>
    <recommendedName>
        <fullName evidence="9">4-hydroxybenzoate polyprenyltransferase, mitochondrial</fullName>
        <shortName evidence="9">4-HB polyprenyltransferase</shortName>
        <ecNumber evidence="9">2.5.1.39</ecNumber>
    </recommendedName>
    <alternativeName>
        <fullName evidence="9">Para-hydroxybenzoate--polyprenyltransferase</fullName>
        <shortName evidence="9">PHB:PPT</shortName>
        <shortName evidence="9">PHB:polyprenyltransferase</shortName>
    </alternativeName>
</protein>
<keyword evidence="6 9" id="KW-0812">Transmembrane</keyword>
<keyword evidence="9" id="KW-0831">Ubiquinone biosynthesis</keyword>
<dbReference type="UniPathway" id="UPA00232"/>
<dbReference type="FunFam" id="1.20.120.1780:FF:000001">
    <property type="entry name" value="4-hydroxybenzoate octaprenyltransferase"/>
    <property type="match status" value="1"/>
</dbReference>
<comment type="pathway">
    <text evidence="3">Secondary metabolite biosynthesis.</text>
</comment>
<dbReference type="EC" id="2.5.1.39" evidence="9"/>
<comment type="subcellular location">
    <subcellularLocation>
        <location evidence="2">Membrane</location>
        <topology evidence="2">Multi-pass membrane protein</topology>
    </subcellularLocation>
    <subcellularLocation>
        <location evidence="9">Mitochondrion inner membrane</location>
        <topology evidence="9">Multi-pass membrane protein</topology>
        <orientation evidence="9">Matrix side</orientation>
    </subcellularLocation>
</comment>
<dbReference type="InterPro" id="IPR044878">
    <property type="entry name" value="UbiA_sf"/>
</dbReference>
<dbReference type="GO" id="GO:0008412">
    <property type="term" value="F:4-hydroxybenzoate polyprenyltransferase activity"/>
    <property type="evidence" value="ECO:0007669"/>
    <property type="project" value="UniProtKB-EC"/>
</dbReference>
<evidence type="ECO:0000256" key="6">
    <source>
        <dbReference type="ARBA" id="ARBA00022692"/>
    </source>
</evidence>
<comment type="catalytic activity">
    <reaction evidence="9">
        <text>an all-trans-polyprenyl diphosphate + 4-hydroxybenzoate = a 4-hydroxy-3-(all-trans-polyprenyl)benzoate + diphosphate</text>
        <dbReference type="Rhea" id="RHEA:44504"/>
        <dbReference type="Rhea" id="RHEA-COMP:9514"/>
        <dbReference type="Rhea" id="RHEA-COMP:9564"/>
        <dbReference type="ChEBI" id="CHEBI:17879"/>
        <dbReference type="ChEBI" id="CHEBI:33019"/>
        <dbReference type="ChEBI" id="CHEBI:58914"/>
        <dbReference type="ChEBI" id="CHEBI:78396"/>
        <dbReference type="EC" id="2.5.1.39"/>
    </reaction>
</comment>
<dbReference type="InterPro" id="IPR006370">
    <property type="entry name" value="HB_polyprenyltransferase-like"/>
</dbReference>
<keyword evidence="8 9" id="KW-0472">Membrane</keyword>
<keyword evidence="9" id="KW-0999">Mitochondrion inner membrane</keyword>
<dbReference type="GO" id="GO:0008299">
    <property type="term" value="P:isoprenoid biosynthetic process"/>
    <property type="evidence" value="ECO:0007669"/>
    <property type="project" value="UniProtKB-UniRule"/>
</dbReference>
<sequence>MLHRTLQLWKINRKWTKSAITSASSAHFPDRVKVDPSLQRTAENTSAKETRNWTLTEDQKHISEVSTLLQKAPPFVQKMTKEFQLYRELVRFDKPVGWQLLAIPCFWGSSLAVSRALAFEGADPLVLFAPFIPAHLMVSFILGAYLMRSAGCIVNDMWDREFDRKVERTASRPLASGAISMPTASLILVSHVAAAGFIAINLSPAALTACLAITPVWIMYPFMKRITYAPQFFLGLCFNWGIFVGYAAVLGRVDLAVTLPIYCSAVLWTILYDTIYAYQDRRDDLKCGVKSTAIWVGDRKYILQAMVPIAVLGMIMSGVTAPQTLPFYVGMIFSSIYLYVIVDDVNIYDAWSCANGFKRNVKFGVFVWISMCLGNLVWAYCSEHERDKDTHTDTAQGDSNLLRYLYLNQEITKPTYNPGEYNALDRIAHPAFIQAELAKKKGEEPPAVPAWMRREYIGENIVTILRLLGIEEKTIEGWQKNWYDRLDHYNLYSKFTW</sequence>
<dbReference type="HAMAP" id="MF_01635">
    <property type="entry name" value="UbiA"/>
    <property type="match status" value="1"/>
</dbReference>
<dbReference type="Pfam" id="PF01040">
    <property type="entry name" value="UbiA"/>
    <property type="match status" value="1"/>
</dbReference>
<comment type="function">
    <text evidence="9">Catalyzes the prenylation of para-hydroxybenzoate (PHB) with an all-trans polyprenyl group. Mediates the second step in the final reaction sequence of coenzyme Q (CoQ) biosynthesis, which is the condensation of the polyisoprenoid side chain with PHB, generating the first membrane-bound Q intermediate.</text>
</comment>
<evidence type="ECO:0000256" key="4">
    <source>
        <dbReference type="ARBA" id="ARBA00005985"/>
    </source>
</evidence>
<dbReference type="InterPro" id="IPR000537">
    <property type="entry name" value="UbiA_prenyltransferase"/>
</dbReference>
<evidence type="ECO:0000256" key="5">
    <source>
        <dbReference type="ARBA" id="ARBA00022679"/>
    </source>
</evidence>
<name>T1YUG4_9TRYP</name>
<evidence type="ECO:0000313" key="10">
    <source>
        <dbReference type="EMBL" id="AGU68089.1"/>
    </source>
</evidence>
<proteinExistence type="inferred from homology"/>
<comment type="similarity">
    <text evidence="4 9">Belongs to the UbiA prenyltransferase family.</text>
</comment>
<feature type="transmembrane region" description="Helical" evidence="9">
    <location>
        <begin position="125"/>
        <end position="147"/>
    </location>
</feature>
<evidence type="ECO:0000256" key="8">
    <source>
        <dbReference type="ARBA" id="ARBA00023136"/>
    </source>
</evidence>
<dbReference type="CDD" id="cd13959">
    <property type="entry name" value="PT_UbiA_COQ2"/>
    <property type="match status" value="1"/>
</dbReference>
<dbReference type="GO" id="GO:0006744">
    <property type="term" value="P:ubiquinone biosynthetic process"/>
    <property type="evidence" value="ECO:0007669"/>
    <property type="project" value="UniProtKB-UniRule"/>
</dbReference>
<accession>T1YUG4</accession>
<comment type="cofactor">
    <cofactor evidence="1 9">
        <name>Mg(2+)</name>
        <dbReference type="ChEBI" id="CHEBI:18420"/>
    </cofactor>
</comment>
<keyword evidence="7 9" id="KW-1133">Transmembrane helix</keyword>
<dbReference type="PROSITE" id="PS00943">
    <property type="entry name" value="UBIA"/>
    <property type="match status" value="1"/>
</dbReference>
<feature type="transmembrane region" description="Helical" evidence="9">
    <location>
        <begin position="259"/>
        <end position="279"/>
    </location>
</feature>
<evidence type="ECO:0000256" key="7">
    <source>
        <dbReference type="ARBA" id="ARBA00022989"/>
    </source>
</evidence>
<evidence type="ECO:0000256" key="2">
    <source>
        <dbReference type="ARBA" id="ARBA00004141"/>
    </source>
</evidence>
<dbReference type="FunFam" id="1.10.357.140:FF:000008">
    <property type="entry name" value="4-hydroxybenzoate octaprenyltransferase"/>
    <property type="match status" value="1"/>
</dbReference>
<dbReference type="Gene3D" id="1.10.357.140">
    <property type="entry name" value="UbiA prenyltransferase"/>
    <property type="match status" value="1"/>
</dbReference>
<dbReference type="PANTHER" id="PTHR11048:SF28">
    <property type="entry name" value="4-HYDROXYBENZOATE POLYPRENYLTRANSFERASE, MITOCHONDRIAL"/>
    <property type="match status" value="1"/>
</dbReference>
<dbReference type="VEuPathDB" id="TriTrypDB:ADEAN_000639800"/>